<evidence type="ECO:0000313" key="12">
    <source>
        <dbReference type="Proteomes" id="UP000092461"/>
    </source>
</evidence>
<feature type="transmembrane region" description="Helical" evidence="10">
    <location>
        <begin position="280"/>
        <end position="300"/>
    </location>
</feature>
<evidence type="ECO:0000256" key="4">
    <source>
        <dbReference type="ARBA" id="ARBA00022692"/>
    </source>
</evidence>
<keyword evidence="12" id="KW-1185">Reference proteome</keyword>
<dbReference type="GO" id="GO:0005886">
    <property type="term" value="C:plasma membrane"/>
    <property type="evidence" value="ECO:0007669"/>
    <property type="project" value="UniProtKB-SubCell"/>
</dbReference>
<protein>
    <recommendedName>
        <fullName evidence="10">Odorant receptor</fullName>
    </recommendedName>
</protein>
<feature type="transmembrane region" description="Helical" evidence="10">
    <location>
        <begin position="253"/>
        <end position="273"/>
    </location>
</feature>
<proteinExistence type="inferred from homology"/>
<dbReference type="VEuPathDB" id="VectorBase:LLONM1_009329"/>
<comment type="caution">
    <text evidence="10">Lacks conserved residue(s) required for the propagation of feature annotation.</text>
</comment>
<feature type="transmembrane region" description="Helical" evidence="10">
    <location>
        <begin position="31"/>
        <end position="51"/>
    </location>
</feature>
<dbReference type="VEuPathDB" id="VectorBase:LLOJ010793"/>
<dbReference type="Pfam" id="PF02949">
    <property type="entry name" value="7tm_6"/>
    <property type="match status" value="1"/>
</dbReference>
<keyword evidence="6 10" id="KW-1133">Transmembrane helix</keyword>
<organism evidence="11 12">
    <name type="scientific">Lutzomyia longipalpis</name>
    <name type="common">Sand fly</name>
    <dbReference type="NCBI Taxonomy" id="7200"/>
    <lineage>
        <taxon>Eukaryota</taxon>
        <taxon>Metazoa</taxon>
        <taxon>Ecdysozoa</taxon>
        <taxon>Arthropoda</taxon>
        <taxon>Hexapoda</taxon>
        <taxon>Insecta</taxon>
        <taxon>Pterygota</taxon>
        <taxon>Neoptera</taxon>
        <taxon>Endopterygota</taxon>
        <taxon>Diptera</taxon>
        <taxon>Nematocera</taxon>
        <taxon>Psychodoidea</taxon>
        <taxon>Psychodidae</taxon>
        <taxon>Lutzomyia</taxon>
        <taxon>Lutzomyia</taxon>
    </lineage>
</organism>
<keyword evidence="8 10" id="KW-0675">Receptor</keyword>
<dbReference type="InterPro" id="IPR004117">
    <property type="entry name" value="7tm6_olfct_rcpt"/>
</dbReference>
<evidence type="ECO:0000256" key="1">
    <source>
        <dbReference type="ARBA" id="ARBA00004651"/>
    </source>
</evidence>
<evidence type="ECO:0000256" key="3">
    <source>
        <dbReference type="ARBA" id="ARBA00022606"/>
    </source>
</evidence>
<comment type="similarity">
    <text evidence="10">Belongs to the insect chemoreceptor superfamily. Heteromeric odorant receptor channel (TC 1.A.69) family.</text>
</comment>
<reference evidence="11" key="1">
    <citation type="submission" date="2020-05" db="UniProtKB">
        <authorList>
            <consortium name="EnsemblMetazoa"/>
        </authorList>
    </citation>
    <scope>IDENTIFICATION</scope>
    <source>
        <strain evidence="11">Jacobina</strain>
    </source>
</reference>
<keyword evidence="3 10" id="KW-0716">Sensory transduction</keyword>
<evidence type="ECO:0000256" key="2">
    <source>
        <dbReference type="ARBA" id="ARBA00022475"/>
    </source>
</evidence>
<dbReference type="EnsemblMetazoa" id="LLOJ010793-RA">
    <property type="protein sequence ID" value="LLOJ010793-PA"/>
    <property type="gene ID" value="LLOJ010793"/>
</dbReference>
<dbReference type="GO" id="GO:0005549">
    <property type="term" value="F:odorant binding"/>
    <property type="evidence" value="ECO:0007669"/>
    <property type="project" value="InterPro"/>
</dbReference>
<dbReference type="GO" id="GO:0004984">
    <property type="term" value="F:olfactory receptor activity"/>
    <property type="evidence" value="ECO:0007669"/>
    <property type="project" value="InterPro"/>
</dbReference>
<evidence type="ECO:0000256" key="7">
    <source>
        <dbReference type="ARBA" id="ARBA00023136"/>
    </source>
</evidence>
<evidence type="ECO:0000313" key="11">
    <source>
        <dbReference type="EnsemblMetazoa" id="LLOJ010793-PA"/>
    </source>
</evidence>
<accession>A0A240SXZ5</accession>
<dbReference type="PANTHER" id="PTHR21137:SF35">
    <property type="entry name" value="ODORANT RECEPTOR 19A-RELATED"/>
    <property type="match status" value="1"/>
</dbReference>
<feature type="transmembrane region" description="Helical" evidence="10">
    <location>
        <begin position="348"/>
        <end position="370"/>
    </location>
</feature>
<dbReference type="AlphaFoldDB" id="A0A240SXZ5"/>
<comment type="subcellular location">
    <subcellularLocation>
        <location evidence="1 10">Cell membrane</location>
        <topology evidence="1 10">Multi-pass membrane protein</topology>
    </subcellularLocation>
</comment>
<evidence type="ECO:0000256" key="10">
    <source>
        <dbReference type="RuleBase" id="RU351113"/>
    </source>
</evidence>
<name>A0A240SXZ5_LUTLO</name>
<evidence type="ECO:0000256" key="9">
    <source>
        <dbReference type="ARBA" id="ARBA00023224"/>
    </source>
</evidence>
<dbReference type="PANTHER" id="PTHR21137">
    <property type="entry name" value="ODORANT RECEPTOR"/>
    <property type="match status" value="1"/>
</dbReference>
<feature type="transmembrane region" description="Helical" evidence="10">
    <location>
        <begin position="63"/>
        <end position="85"/>
    </location>
</feature>
<dbReference type="GO" id="GO:0007165">
    <property type="term" value="P:signal transduction"/>
    <property type="evidence" value="ECO:0007669"/>
    <property type="project" value="UniProtKB-KW"/>
</dbReference>
<keyword evidence="5 10" id="KW-0552">Olfaction</keyword>
<keyword evidence="2" id="KW-1003">Cell membrane</keyword>
<keyword evidence="7 10" id="KW-0472">Membrane</keyword>
<keyword evidence="4 10" id="KW-0812">Transmembrane</keyword>
<dbReference type="Proteomes" id="UP000092461">
    <property type="component" value="Unassembled WGS sequence"/>
</dbReference>
<evidence type="ECO:0000256" key="6">
    <source>
        <dbReference type="ARBA" id="ARBA00022989"/>
    </source>
</evidence>
<sequence>MEEFLKAKSRIDFLIAVLTMNILSGPRKNRFLILFFILCDVSYFYFIFLHLRETINCEININFLLPLLIFFHLIGYGVRTFVGILKQDKIEILKKNIMCLYNENEEDEVIKQLLEKHLKDSIRIFLFLNKWAVPLYFFSAVCTSLYFRLNDDYGLMFAVPFNVPEGTFWKEILYVIQGLLIAVTSLHSLTSDLGIIFLGLQVIADLNILNDCMKLMNEKIETEPKFLRKIIKRHCFVIENVNLLSEIISETSFLQLLSSCLALMFGFSFLLKYMTGIGNYVIILVAATLSLPICFLGEFIRVKSDELSETLCLINWYELSMKDQKIFLIVLGMAQREYGLKAAGMYSIGFYTFLKILKIAFSYSAILYSLSK</sequence>
<feature type="transmembrane region" description="Helical" evidence="10">
    <location>
        <begin position="124"/>
        <end position="147"/>
    </location>
</feature>
<keyword evidence="9 10" id="KW-0807">Transducer</keyword>
<evidence type="ECO:0000256" key="8">
    <source>
        <dbReference type="ARBA" id="ARBA00023170"/>
    </source>
</evidence>
<dbReference type="EMBL" id="AJWK01006295">
    <property type="status" value="NOT_ANNOTATED_CDS"/>
    <property type="molecule type" value="Genomic_DNA"/>
</dbReference>
<evidence type="ECO:0000256" key="5">
    <source>
        <dbReference type="ARBA" id="ARBA00022725"/>
    </source>
</evidence>